<organism evidence="1 2">
    <name type="scientific">Flavobacterium procerum</name>
    <dbReference type="NCBI Taxonomy" id="1455569"/>
    <lineage>
        <taxon>Bacteria</taxon>
        <taxon>Pseudomonadati</taxon>
        <taxon>Bacteroidota</taxon>
        <taxon>Flavobacteriia</taxon>
        <taxon>Flavobacteriales</taxon>
        <taxon>Flavobacteriaceae</taxon>
        <taxon>Flavobacterium</taxon>
    </lineage>
</organism>
<dbReference type="PANTHER" id="PTHR46246:SF1">
    <property type="entry name" value="GUANOSINE-3',5'-BIS(DIPHOSPHATE) 3'-PYROPHOSPHOHYDROLASE MESH1"/>
    <property type="match status" value="1"/>
</dbReference>
<name>A0ABV6C1L8_9FLAO</name>
<dbReference type="Gene3D" id="1.10.3210.10">
    <property type="entry name" value="Hypothetical protein af1432"/>
    <property type="match status" value="1"/>
</dbReference>
<keyword evidence="2" id="KW-1185">Reference proteome</keyword>
<gene>
    <name evidence="1" type="ORF">ACFFLS_24140</name>
</gene>
<dbReference type="Proteomes" id="UP001589734">
    <property type="component" value="Unassembled WGS sequence"/>
</dbReference>
<protein>
    <submittedName>
        <fullName evidence="1">HD domain-containing protein</fullName>
    </submittedName>
</protein>
<dbReference type="PANTHER" id="PTHR46246">
    <property type="entry name" value="GUANOSINE-3',5'-BIS(DIPHOSPHATE) 3'-PYROPHOSPHOHYDROLASE MESH1"/>
    <property type="match status" value="1"/>
</dbReference>
<sequence>MKKWSIDKLQNTWHLVSKLHQGQKYGANEEGLHIEYINHIGSVVFEVIQSLDHEDSLDGDLAVTCALLHDTIEDTETTFEKIKSLFGEQIANGVSALTKNTSMERKEDQMKDSLMRIVQQPKEVWSVKMADRICNLYSPPYYWDSEKKKQYHAESLLIYDTLKEGNTYLAKRLKEKIENYTLHF</sequence>
<dbReference type="InterPro" id="IPR052194">
    <property type="entry name" value="MESH1"/>
</dbReference>
<dbReference type="Pfam" id="PF13328">
    <property type="entry name" value="HD_4"/>
    <property type="match status" value="1"/>
</dbReference>
<comment type="caution">
    <text evidence="1">The sequence shown here is derived from an EMBL/GenBank/DDBJ whole genome shotgun (WGS) entry which is preliminary data.</text>
</comment>
<dbReference type="RefSeq" id="WP_379682854.1">
    <property type="nucleotide sequence ID" value="NZ_JBHLYW010000029.1"/>
</dbReference>
<accession>A0ABV6C1L8</accession>
<proteinExistence type="predicted"/>
<evidence type="ECO:0000313" key="1">
    <source>
        <dbReference type="EMBL" id="MFC0080157.1"/>
    </source>
</evidence>
<evidence type="ECO:0000313" key="2">
    <source>
        <dbReference type="Proteomes" id="UP001589734"/>
    </source>
</evidence>
<dbReference type="EMBL" id="JBHLYW010000029">
    <property type="protein sequence ID" value="MFC0080157.1"/>
    <property type="molecule type" value="Genomic_DNA"/>
</dbReference>
<reference evidence="1 2" key="1">
    <citation type="submission" date="2024-09" db="EMBL/GenBank/DDBJ databases">
        <authorList>
            <person name="Sun Q."/>
            <person name="Mori K."/>
        </authorList>
    </citation>
    <scope>NUCLEOTIDE SEQUENCE [LARGE SCALE GENOMIC DNA]</scope>
    <source>
        <strain evidence="1 2">CGMCC 1.12926</strain>
    </source>
</reference>
<dbReference type="SUPFAM" id="SSF109604">
    <property type="entry name" value="HD-domain/PDEase-like"/>
    <property type="match status" value="1"/>
</dbReference>